<evidence type="ECO:0000313" key="10">
    <source>
        <dbReference type="EMBL" id="CDQ62800.1"/>
    </source>
</evidence>
<keyword evidence="5 9" id="KW-0732">Signal</keyword>
<dbReference type="PANTHER" id="PTHR10559:SF18">
    <property type="entry name" value="TRANSCOBALAMIN II"/>
    <property type="match status" value="1"/>
</dbReference>
<feature type="binding site" evidence="7">
    <location>
        <position position="192"/>
    </location>
    <ligand>
        <name>cyanocob(III)alamin</name>
        <dbReference type="ChEBI" id="CHEBI:17439"/>
    </ligand>
</feature>
<reference evidence="10" key="1">
    <citation type="journal article" date="2014" name="Nat. Commun.">
        <title>The rainbow trout genome provides novel insights into evolution after whole-genome duplication in vertebrates.</title>
        <authorList>
            <person name="Berthelot C."/>
            <person name="Brunet F."/>
            <person name="Chalopin D."/>
            <person name="Juanchich A."/>
            <person name="Bernard M."/>
            <person name="Noel B."/>
            <person name="Bento P."/>
            <person name="Da Silva C."/>
            <person name="Labadie K."/>
            <person name="Alberti A."/>
            <person name="Aury J.M."/>
            <person name="Louis A."/>
            <person name="Dehais P."/>
            <person name="Bardou P."/>
            <person name="Montfort J."/>
            <person name="Klopp C."/>
            <person name="Cabau C."/>
            <person name="Gaspin C."/>
            <person name="Thorgaard G.H."/>
            <person name="Boussaha M."/>
            <person name="Quillet E."/>
            <person name="Guyomard R."/>
            <person name="Galiana D."/>
            <person name="Bobe J."/>
            <person name="Volff J.N."/>
            <person name="Genet C."/>
            <person name="Wincker P."/>
            <person name="Jaillon O."/>
            <person name="Roest Crollius H."/>
            <person name="Guiguen Y."/>
        </authorList>
    </citation>
    <scope>NUCLEOTIDE SEQUENCE [LARGE SCALE GENOMIC DNA]</scope>
</reference>
<dbReference type="InterPro" id="IPR051588">
    <property type="entry name" value="Cobalamin_Transport"/>
</dbReference>
<dbReference type="GO" id="GO:0015889">
    <property type="term" value="P:cobalamin transport"/>
    <property type="evidence" value="ECO:0007669"/>
    <property type="project" value="InterPro"/>
</dbReference>
<feature type="binding site" evidence="7">
    <location>
        <position position="239"/>
    </location>
    <ligand>
        <name>cyanocob(III)alamin</name>
        <dbReference type="ChEBI" id="CHEBI:17439"/>
    </ligand>
</feature>
<keyword evidence="3" id="KW-0171">Cobalt transport</keyword>
<keyword evidence="4" id="KW-0964">Secreted</keyword>
<evidence type="ECO:0000256" key="5">
    <source>
        <dbReference type="ARBA" id="ARBA00022729"/>
    </source>
</evidence>
<dbReference type="GO" id="GO:0005615">
    <property type="term" value="C:extracellular space"/>
    <property type="evidence" value="ECO:0007669"/>
    <property type="project" value="TreeGrafter"/>
</dbReference>
<evidence type="ECO:0000256" key="6">
    <source>
        <dbReference type="ARBA" id="ARBA00023285"/>
    </source>
</evidence>
<keyword evidence="3" id="KW-0813">Transport</keyword>
<evidence type="ECO:0000256" key="1">
    <source>
        <dbReference type="ARBA" id="ARBA00004613"/>
    </source>
</evidence>
<dbReference type="Gene3D" id="1.50.10.20">
    <property type="match status" value="1"/>
</dbReference>
<evidence type="ECO:0000256" key="3">
    <source>
        <dbReference type="ARBA" id="ARBA00022426"/>
    </source>
</evidence>
<dbReference type="PANTHER" id="PTHR10559">
    <property type="entry name" value="TRANSCOBALAMIN-1/GASTRIC INTRINSIC FACTOR"/>
    <property type="match status" value="1"/>
</dbReference>
<name>A0A060WE36_ONCMY</name>
<evidence type="ECO:0000313" key="11">
    <source>
        <dbReference type="Proteomes" id="UP000193380"/>
    </source>
</evidence>
<feature type="disulfide bond" evidence="8">
    <location>
        <begin position="160"/>
        <end position="203"/>
    </location>
</feature>
<proteinExistence type="inferred from homology"/>
<feature type="signal peptide" evidence="9">
    <location>
        <begin position="1"/>
        <end position="16"/>
    </location>
</feature>
<reference evidence="10" key="2">
    <citation type="submission" date="2014-03" db="EMBL/GenBank/DDBJ databases">
        <authorList>
            <person name="Genoscope - CEA"/>
        </authorList>
    </citation>
    <scope>NUCLEOTIDE SEQUENCE</scope>
</reference>
<dbReference type="InterPro" id="IPR002157">
    <property type="entry name" value="Cbl-bd_prot"/>
</dbReference>
<evidence type="ECO:0000256" key="2">
    <source>
        <dbReference type="ARBA" id="ARBA00006449"/>
    </source>
</evidence>
<dbReference type="GO" id="GO:0006824">
    <property type="term" value="P:cobalt ion transport"/>
    <property type="evidence" value="ECO:0007669"/>
    <property type="project" value="UniProtKB-KW"/>
</dbReference>
<dbReference type="Proteomes" id="UP000193380">
    <property type="component" value="Unassembled WGS sequence"/>
</dbReference>
<dbReference type="STRING" id="8022.A0A060WE36"/>
<evidence type="ECO:0000256" key="4">
    <source>
        <dbReference type="ARBA" id="ARBA00022525"/>
    </source>
</evidence>
<protein>
    <submittedName>
        <fullName evidence="10">Uncharacterized protein</fullName>
    </submittedName>
</protein>
<keyword evidence="8" id="KW-1015">Disulfide bond</keyword>
<accession>A0A060WE36</accession>
<dbReference type="Pfam" id="PF01122">
    <property type="entry name" value="Cobalamin_bind"/>
    <property type="match status" value="1"/>
</dbReference>
<feature type="chain" id="PRO_5001594163" evidence="9">
    <location>
        <begin position="17"/>
        <end position="300"/>
    </location>
</feature>
<dbReference type="PaxDb" id="8022-A0A060WE36"/>
<dbReference type="AlphaFoldDB" id="A0A060WE36"/>
<dbReference type="GO" id="GO:0031419">
    <property type="term" value="F:cobalamin binding"/>
    <property type="evidence" value="ECO:0007669"/>
    <property type="project" value="InterPro"/>
</dbReference>
<sequence>MYALYIVSGLLALVASDPCDPVGSEHSELLLSLNKKLLRSLEDQETSPNPSVHLSLRLSTHHNLGKESDHLNALKTDLHNDIESSLANSQPVVGLLALYTLALKASCYDLNTLTFTVNQRSETLLTQLKRQMALEKEHITFSHRPLTNYYQYSLGVLALCVSGVRVNSHVSKKLIGAVDHEHIKHGDSDCIDTFAMAGMALQCLKESDTQVQDAALDKALGIIKQKLLDSRRADGHMGNEFSTGLAVQILSSSVKLDGERCCTAIFRSLQRCSSPGSGWATQGHSEICTEDTPALSWLWA</sequence>
<comment type="subcellular location">
    <subcellularLocation>
        <location evidence="1">Secreted</location>
    </subcellularLocation>
</comment>
<gene>
    <name evidence="10" type="ORF">GSONMT00067864001</name>
</gene>
<evidence type="ECO:0000256" key="9">
    <source>
        <dbReference type="SAM" id="SignalP"/>
    </source>
</evidence>
<evidence type="ECO:0000256" key="7">
    <source>
        <dbReference type="PIRSR" id="PIRSR602157-1"/>
    </source>
</evidence>
<evidence type="ECO:0000256" key="8">
    <source>
        <dbReference type="PIRSR" id="PIRSR602157-2"/>
    </source>
</evidence>
<comment type="similarity">
    <text evidence="2">Belongs to the eukaryotic cobalamin transport proteins family.</text>
</comment>
<dbReference type="EMBL" id="FR904417">
    <property type="protein sequence ID" value="CDQ62800.1"/>
    <property type="molecule type" value="Genomic_DNA"/>
</dbReference>
<organism evidence="10 11">
    <name type="scientific">Oncorhynchus mykiss</name>
    <name type="common">Rainbow trout</name>
    <name type="synonym">Salmo gairdneri</name>
    <dbReference type="NCBI Taxonomy" id="8022"/>
    <lineage>
        <taxon>Eukaryota</taxon>
        <taxon>Metazoa</taxon>
        <taxon>Chordata</taxon>
        <taxon>Craniata</taxon>
        <taxon>Vertebrata</taxon>
        <taxon>Euteleostomi</taxon>
        <taxon>Actinopterygii</taxon>
        <taxon>Neopterygii</taxon>
        <taxon>Teleostei</taxon>
        <taxon>Protacanthopterygii</taxon>
        <taxon>Salmoniformes</taxon>
        <taxon>Salmonidae</taxon>
        <taxon>Salmoninae</taxon>
        <taxon>Oncorhynchus</taxon>
    </lineage>
</organism>
<keyword evidence="6 7" id="KW-0170">Cobalt</keyword>
<keyword evidence="3" id="KW-0406">Ion transport</keyword>
<feature type="binding site" evidence="7">
    <location>
        <begin position="147"/>
        <end position="151"/>
    </location>
    <ligand>
        <name>cyanocob(III)alamin</name>
        <dbReference type="ChEBI" id="CHEBI:17439"/>
    </ligand>
</feature>